<accession>A0AAE0LFS8</accession>
<evidence type="ECO:0000313" key="2">
    <source>
        <dbReference type="EMBL" id="KAK3283144.1"/>
    </source>
</evidence>
<feature type="compositionally biased region" description="Low complexity" evidence="1">
    <location>
        <begin position="60"/>
        <end position="77"/>
    </location>
</feature>
<feature type="region of interest" description="Disordered" evidence="1">
    <location>
        <begin position="23"/>
        <end position="111"/>
    </location>
</feature>
<protein>
    <submittedName>
        <fullName evidence="2">Uncharacterized protein</fullName>
    </submittedName>
</protein>
<dbReference type="AlphaFoldDB" id="A0AAE0LFS8"/>
<gene>
    <name evidence="2" type="ORF">CYMTET_9146</name>
</gene>
<name>A0AAE0LFS8_9CHLO</name>
<keyword evidence="3" id="KW-1185">Reference proteome</keyword>
<dbReference type="Proteomes" id="UP001190700">
    <property type="component" value="Unassembled WGS sequence"/>
</dbReference>
<proteinExistence type="predicted"/>
<organism evidence="2 3">
    <name type="scientific">Cymbomonas tetramitiformis</name>
    <dbReference type="NCBI Taxonomy" id="36881"/>
    <lineage>
        <taxon>Eukaryota</taxon>
        <taxon>Viridiplantae</taxon>
        <taxon>Chlorophyta</taxon>
        <taxon>Pyramimonadophyceae</taxon>
        <taxon>Pyramimonadales</taxon>
        <taxon>Pyramimonadaceae</taxon>
        <taxon>Cymbomonas</taxon>
    </lineage>
</organism>
<reference evidence="2 3" key="1">
    <citation type="journal article" date="2015" name="Genome Biol. Evol.">
        <title>Comparative Genomics of a Bacterivorous Green Alga Reveals Evolutionary Causalities and Consequences of Phago-Mixotrophic Mode of Nutrition.</title>
        <authorList>
            <person name="Burns J.A."/>
            <person name="Paasch A."/>
            <person name="Narechania A."/>
            <person name="Kim E."/>
        </authorList>
    </citation>
    <scope>NUCLEOTIDE SEQUENCE [LARGE SCALE GENOMIC DNA]</scope>
    <source>
        <strain evidence="2 3">PLY_AMNH</strain>
    </source>
</reference>
<evidence type="ECO:0000313" key="3">
    <source>
        <dbReference type="Proteomes" id="UP001190700"/>
    </source>
</evidence>
<sequence length="173" mass="18140">MGESWTPVQTVAAAAKLHWTEVQKDSMEEVSGEHNPVTEQVKQEQEISQKPSTPPRRFAPGTSTSPPHHSIHNPNHGTPLPRGDGGTLNTSADVASTLPGPNGDQQTSSETGMAYQLAYQAALQAAKWASFSEAGSGSTSVSPTSVVAISPRADDTRSLVGTVSPREEGAKIV</sequence>
<dbReference type="EMBL" id="LGRX02003006">
    <property type="protein sequence ID" value="KAK3283144.1"/>
    <property type="molecule type" value="Genomic_DNA"/>
</dbReference>
<evidence type="ECO:0000256" key="1">
    <source>
        <dbReference type="SAM" id="MobiDB-lite"/>
    </source>
</evidence>
<comment type="caution">
    <text evidence="2">The sequence shown here is derived from an EMBL/GenBank/DDBJ whole genome shotgun (WGS) entry which is preliminary data.</text>
</comment>